<evidence type="ECO:0000313" key="14">
    <source>
        <dbReference type="EMBL" id="MBC8532062.1"/>
    </source>
</evidence>
<organism evidence="14 15">
    <name type="scientific">Gehongia tenuis</name>
    <dbReference type="NCBI Taxonomy" id="2763655"/>
    <lineage>
        <taxon>Bacteria</taxon>
        <taxon>Bacillati</taxon>
        <taxon>Bacillota</taxon>
        <taxon>Clostridia</taxon>
        <taxon>Christensenellales</taxon>
        <taxon>Christensenellaceae</taxon>
        <taxon>Gehongia</taxon>
    </lineage>
</organism>
<keyword evidence="7 10" id="KW-0235">DNA replication</keyword>
<feature type="domain" description="DNA polymerase III beta sliding clamp central" evidence="12">
    <location>
        <begin position="128"/>
        <end position="237"/>
    </location>
</feature>
<evidence type="ECO:0000256" key="2">
    <source>
        <dbReference type="ARBA" id="ARBA00010752"/>
    </source>
</evidence>
<dbReference type="Pfam" id="PF02767">
    <property type="entry name" value="DNA_pol3_beta_2"/>
    <property type="match status" value="1"/>
</dbReference>
<gene>
    <name evidence="14" type="primary">dnaN</name>
    <name evidence="14" type="ORF">H8696_09405</name>
</gene>
<dbReference type="Gene3D" id="3.10.150.10">
    <property type="entry name" value="DNA Polymerase III, subunit A, domain 2"/>
    <property type="match status" value="1"/>
</dbReference>
<evidence type="ECO:0000256" key="3">
    <source>
        <dbReference type="ARBA" id="ARBA00021035"/>
    </source>
</evidence>
<dbReference type="GO" id="GO:0008408">
    <property type="term" value="F:3'-5' exonuclease activity"/>
    <property type="evidence" value="ECO:0007669"/>
    <property type="project" value="InterPro"/>
</dbReference>
<comment type="subcellular location">
    <subcellularLocation>
        <location evidence="1 10">Cytoplasm</location>
    </subcellularLocation>
</comment>
<dbReference type="SUPFAM" id="SSF55979">
    <property type="entry name" value="DNA clamp"/>
    <property type="match status" value="3"/>
</dbReference>
<comment type="function">
    <text evidence="10">Confers DNA tethering and processivity to DNA polymerases and other proteins. Acts as a clamp, forming a ring around DNA (a reaction catalyzed by the clamp-loading complex) which diffuses in an ATP-independent manner freely and bidirectionally along dsDNA. Initially characterized for its ability to contact the catalytic subunit of DNA polymerase III (Pol III), a complex, multichain enzyme responsible for most of the replicative synthesis in bacteria; Pol III exhibits 3'-5' exonuclease proofreading activity. The beta chain is required for initiation of replication as well as for processivity of DNA replication.</text>
</comment>
<evidence type="ECO:0000256" key="9">
    <source>
        <dbReference type="ARBA" id="ARBA00023125"/>
    </source>
</evidence>
<evidence type="ECO:0000256" key="6">
    <source>
        <dbReference type="ARBA" id="ARBA00022695"/>
    </source>
</evidence>
<comment type="similarity">
    <text evidence="2 10">Belongs to the beta sliding clamp family.</text>
</comment>
<keyword evidence="8 10" id="KW-0239">DNA-directed DNA polymerase</keyword>
<dbReference type="InterPro" id="IPR046938">
    <property type="entry name" value="DNA_clamp_sf"/>
</dbReference>
<evidence type="ECO:0000259" key="12">
    <source>
        <dbReference type="Pfam" id="PF02767"/>
    </source>
</evidence>
<accession>A0A926D659</accession>
<feature type="domain" description="DNA polymerase III beta sliding clamp N-terminal" evidence="11">
    <location>
        <begin position="1"/>
        <end position="118"/>
    </location>
</feature>
<dbReference type="GO" id="GO:0009360">
    <property type="term" value="C:DNA polymerase III complex"/>
    <property type="evidence" value="ECO:0007669"/>
    <property type="project" value="InterPro"/>
</dbReference>
<dbReference type="InterPro" id="IPR022635">
    <property type="entry name" value="DNA_polIII_beta_C"/>
</dbReference>
<evidence type="ECO:0000256" key="10">
    <source>
        <dbReference type="PIRNR" id="PIRNR000804"/>
    </source>
</evidence>
<dbReference type="InterPro" id="IPR022637">
    <property type="entry name" value="DNA_polIII_beta_cen"/>
</dbReference>
<evidence type="ECO:0000313" key="15">
    <source>
        <dbReference type="Proteomes" id="UP000623172"/>
    </source>
</evidence>
<dbReference type="NCBIfam" id="TIGR00663">
    <property type="entry name" value="dnan"/>
    <property type="match status" value="1"/>
</dbReference>
<dbReference type="EMBL" id="JACRSR010000004">
    <property type="protein sequence ID" value="MBC8532062.1"/>
    <property type="molecule type" value="Genomic_DNA"/>
</dbReference>
<name>A0A926D659_9FIRM</name>
<proteinExistence type="inferred from homology"/>
<dbReference type="Pfam" id="PF02768">
    <property type="entry name" value="DNA_pol3_beta_3"/>
    <property type="match status" value="1"/>
</dbReference>
<keyword evidence="15" id="KW-1185">Reference proteome</keyword>
<protein>
    <recommendedName>
        <fullName evidence="3 10">Beta sliding clamp</fullName>
    </recommendedName>
</protein>
<evidence type="ECO:0000256" key="7">
    <source>
        <dbReference type="ARBA" id="ARBA00022705"/>
    </source>
</evidence>
<keyword evidence="6 10" id="KW-0548">Nucleotidyltransferase</keyword>
<dbReference type="GO" id="GO:0003677">
    <property type="term" value="F:DNA binding"/>
    <property type="evidence" value="ECO:0007669"/>
    <property type="project" value="UniProtKB-UniRule"/>
</dbReference>
<dbReference type="Pfam" id="PF00712">
    <property type="entry name" value="DNA_pol3_beta"/>
    <property type="match status" value="1"/>
</dbReference>
<dbReference type="GO" id="GO:0003887">
    <property type="term" value="F:DNA-directed DNA polymerase activity"/>
    <property type="evidence" value="ECO:0007669"/>
    <property type="project" value="UniProtKB-UniRule"/>
</dbReference>
<evidence type="ECO:0000259" key="11">
    <source>
        <dbReference type="Pfam" id="PF00712"/>
    </source>
</evidence>
<reference evidence="14" key="1">
    <citation type="submission" date="2020-08" db="EMBL/GenBank/DDBJ databases">
        <title>Genome public.</title>
        <authorList>
            <person name="Liu C."/>
            <person name="Sun Q."/>
        </authorList>
    </citation>
    <scope>NUCLEOTIDE SEQUENCE</scope>
    <source>
        <strain evidence="14">NSJ-53</strain>
    </source>
</reference>
<sequence>MRLRMDREDLSGGISTVTRALATRTTLPILEGILLETTPAGLRLVCNDTVLSIEDTVPVEVMEEGSVVVPGRMFSEIVRRLPEGKVELELDGDRVIVRSKGSKITVVALDAAEYPRLPAVEDASPIKIPQKLLKEKINQVIFATADDETRPILTGVLMEMGRDMTLVALDGYRLAMNHLPLSMDGNRRSVVPGKSLSEMARTLSDGDELVEISFQGNHIRLDMGPIQMISRLLEGEFIQYRQILPTDFSTLVKLSREAFFDAIQRASLVVREGRNNLIRLHFEGEELAITANSEMGDALEKVAIECEGKPLDIAFNAKYLSDVLKSLDDEFIQLNFSTSVSPLVVTPVEGEEYLYLVLPVRLHG</sequence>
<dbReference type="Proteomes" id="UP000623172">
    <property type="component" value="Unassembled WGS sequence"/>
</dbReference>
<comment type="caution">
    <text evidence="14">The sequence shown here is derived from an EMBL/GenBank/DDBJ whole genome shotgun (WGS) entry which is preliminary data.</text>
</comment>
<evidence type="ECO:0000259" key="13">
    <source>
        <dbReference type="Pfam" id="PF02768"/>
    </source>
</evidence>
<keyword evidence="9" id="KW-0238">DNA-binding</keyword>
<comment type="subunit">
    <text evidence="10">Forms a ring-shaped head-to-tail homodimer around DNA.</text>
</comment>
<dbReference type="Gene3D" id="3.70.10.10">
    <property type="match status" value="1"/>
</dbReference>
<dbReference type="PIRSF" id="PIRSF000804">
    <property type="entry name" value="DNA_pol_III_b"/>
    <property type="match status" value="1"/>
</dbReference>
<dbReference type="CDD" id="cd00140">
    <property type="entry name" value="beta_clamp"/>
    <property type="match status" value="1"/>
</dbReference>
<feature type="domain" description="DNA polymerase III beta sliding clamp C-terminal" evidence="13">
    <location>
        <begin position="241"/>
        <end position="361"/>
    </location>
</feature>
<dbReference type="GO" id="GO:0006271">
    <property type="term" value="P:DNA strand elongation involved in DNA replication"/>
    <property type="evidence" value="ECO:0007669"/>
    <property type="project" value="TreeGrafter"/>
</dbReference>
<dbReference type="InterPro" id="IPR022634">
    <property type="entry name" value="DNA_polIII_beta_N"/>
</dbReference>
<dbReference type="PANTHER" id="PTHR30478:SF0">
    <property type="entry name" value="BETA SLIDING CLAMP"/>
    <property type="match status" value="1"/>
</dbReference>
<dbReference type="SMART" id="SM00480">
    <property type="entry name" value="POL3Bc"/>
    <property type="match status" value="1"/>
</dbReference>
<dbReference type="PANTHER" id="PTHR30478">
    <property type="entry name" value="DNA POLYMERASE III SUBUNIT BETA"/>
    <property type="match status" value="1"/>
</dbReference>
<dbReference type="GO" id="GO:0005737">
    <property type="term" value="C:cytoplasm"/>
    <property type="evidence" value="ECO:0007669"/>
    <property type="project" value="UniProtKB-SubCell"/>
</dbReference>
<keyword evidence="5 10" id="KW-0808">Transferase</keyword>
<keyword evidence="4 10" id="KW-0963">Cytoplasm</keyword>
<evidence type="ECO:0000256" key="1">
    <source>
        <dbReference type="ARBA" id="ARBA00004496"/>
    </source>
</evidence>
<dbReference type="RefSeq" id="WP_249317087.1">
    <property type="nucleotide sequence ID" value="NZ_JACRSR010000004.1"/>
</dbReference>
<dbReference type="InterPro" id="IPR001001">
    <property type="entry name" value="DNA_polIII_beta"/>
</dbReference>
<evidence type="ECO:0000256" key="5">
    <source>
        <dbReference type="ARBA" id="ARBA00022679"/>
    </source>
</evidence>
<evidence type="ECO:0000256" key="8">
    <source>
        <dbReference type="ARBA" id="ARBA00022932"/>
    </source>
</evidence>
<evidence type="ECO:0000256" key="4">
    <source>
        <dbReference type="ARBA" id="ARBA00022490"/>
    </source>
</evidence>
<dbReference type="AlphaFoldDB" id="A0A926D659"/>